<dbReference type="Pfam" id="PF00083">
    <property type="entry name" value="Sugar_tr"/>
    <property type="match status" value="1"/>
</dbReference>
<accession>W6MFQ1</accession>
<evidence type="ECO:0000256" key="4">
    <source>
        <dbReference type="ARBA" id="ARBA00022989"/>
    </source>
</evidence>
<dbReference type="InterPro" id="IPR005828">
    <property type="entry name" value="MFS_sugar_transport-like"/>
</dbReference>
<dbReference type="OrthoDB" id="4062836at2759"/>
<dbReference type="Proteomes" id="UP000019384">
    <property type="component" value="Unassembled WGS sequence"/>
</dbReference>
<dbReference type="GO" id="GO:0016020">
    <property type="term" value="C:membrane"/>
    <property type="evidence" value="ECO:0007669"/>
    <property type="project" value="UniProtKB-SubCell"/>
</dbReference>
<dbReference type="Gene3D" id="1.20.1250.20">
    <property type="entry name" value="MFS general substrate transporter like domains"/>
    <property type="match status" value="1"/>
</dbReference>
<keyword evidence="3 6" id="KW-0812">Transmembrane</keyword>
<keyword evidence="4 6" id="KW-1133">Transmembrane helix</keyword>
<feature type="transmembrane region" description="Helical" evidence="6">
    <location>
        <begin position="30"/>
        <end position="48"/>
    </location>
</feature>
<dbReference type="GO" id="GO:0005351">
    <property type="term" value="F:carbohydrate:proton symporter activity"/>
    <property type="evidence" value="ECO:0007669"/>
    <property type="project" value="TreeGrafter"/>
</dbReference>
<reference evidence="7" key="1">
    <citation type="submission" date="2013-12" db="EMBL/GenBank/DDBJ databases">
        <authorList>
            <person name="Genoscope - CEA"/>
        </authorList>
    </citation>
    <scope>NUCLEOTIDE SEQUENCE</scope>
    <source>
        <strain evidence="7">CBS 1993</strain>
    </source>
</reference>
<gene>
    <name evidence="7" type="ORF">KUCA_T00000414001</name>
</gene>
<keyword evidence="5 6" id="KW-0472">Membrane</keyword>
<evidence type="ECO:0000256" key="3">
    <source>
        <dbReference type="ARBA" id="ARBA00022692"/>
    </source>
</evidence>
<evidence type="ECO:0008006" key="9">
    <source>
        <dbReference type="Google" id="ProtNLM"/>
    </source>
</evidence>
<name>W6MFQ1_9ASCO</name>
<comment type="subcellular location">
    <subcellularLocation>
        <location evidence="1">Membrane</location>
        <topology evidence="1">Multi-pass membrane protein</topology>
    </subcellularLocation>
</comment>
<dbReference type="STRING" id="1382522.W6MFQ1"/>
<dbReference type="InterPro" id="IPR036259">
    <property type="entry name" value="MFS_trans_sf"/>
</dbReference>
<proteinExistence type="predicted"/>
<evidence type="ECO:0000256" key="1">
    <source>
        <dbReference type="ARBA" id="ARBA00004141"/>
    </source>
</evidence>
<evidence type="ECO:0000313" key="8">
    <source>
        <dbReference type="Proteomes" id="UP000019384"/>
    </source>
</evidence>
<dbReference type="InterPro" id="IPR050360">
    <property type="entry name" value="MFS_Sugar_Transporters"/>
</dbReference>
<dbReference type="AlphaFoldDB" id="W6MFQ1"/>
<evidence type="ECO:0000313" key="7">
    <source>
        <dbReference type="EMBL" id="CDK24451.1"/>
    </source>
</evidence>
<evidence type="ECO:0000256" key="5">
    <source>
        <dbReference type="ARBA" id="ARBA00023136"/>
    </source>
</evidence>
<dbReference type="RefSeq" id="XP_022456468.1">
    <property type="nucleotide sequence ID" value="XM_022604951.1"/>
</dbReference>
<dbReference type="HOGENOM" id="CLU_175720_0_0_1"/>
<evidence type="ECO:0000256" key="2">
    <source>
        <dbReference type="ARBA" id="ARBA00022448"/>
    </source>
</evidence>
<dbReference type="EMBL" id="HG793125">
    <property type="protein sequence ID" value="CDK24451.1"/>
    <property type="molecule type" value="Genomic_DNA"/>
</dbReference>
<organism evidence="7 8">
    <name type="scientific">Kuraishia capsulata CBS 1993</name>
    <dbReference type="NCBI Taxonomy" id="1382522"/>
    <lineage>
        <taxon>Eukaryota</taxon>
        <taxon>Fungi</taxon>
        <taxon>Dikarya</taxon>
        <taxon>Ascomycota</taxon>
        <taxon>Saccharomycotina</taxon>
        <taxon>Pichiomycetes</taxon>
        <taxon>Pichiales</taxon>
        <taxon>Pichiaceae</taxon>
        <taxon>Kuraishia</taxon>
    </lineage>
</organism>
<dbReference type="PANTHER" id="PTHR48022:SF22">
    <property type="entry name" value="MAJOR FACILITATOR SUPERFAMILY (MFS) PROFILE DOMAIN-CONTAINING PROTEIN"/>
    <property type="match status" value="1"/>
</dbReference>
<evidence type="ECO:0000256" key="6">
    <source>
        <dbReference type="SAM" id="Phobius"/>
    </source>
</evidence>
<sequence>MITNNSFQCMWSFVLPYMFNPDQANMGSKINFIFTGMSFMSLFVFYFFQPETAGRSFEEIDELYNSKVPLRKWKNHKTEKQHASEASYGQLKQEVSHVEFADEDDLA</sequence>
<protein>
    <recommendedName>
        <fullName evidence="9">Major facilitator superfamily (MFS) profile domain-containing protein</fullName>
    </recommendedName>
</protein>
<dbReference type="GeneID" id="34517856"/>
<keyword evidence="2" id="KW-0813">Transport</keyword>
<keyword evidence="8" id="KW-1185">Reference proteome</keyword>
<reference evidence="7" key="2">
    <citation type="submission" date="2014-02" db="EMBL/GenBank/DDBJ databases">
        <title>Complete DNA sequence of /Kuraishia capsulata/ illustrates novel genomic features among budding yeasts (/Saccharomycotina/).</title>
        <authorList>
            <person name="Morales L."/>
            <person name="Noel B."/>
            <person name="Porcel B."/>
            <person name="Marcet-Houben M."/>
            <person name="Hullo M-F."/>
            <person name="Sacerdot C."/>
            <person name="Tekaia F."/>
            <person name="Leh-Louis V."/>
            <person name="Despons L."/>
            <person name="Khanna V."/>
            <person name="Aury J-M."/>
            <person name="Barbe V."/>
            <person name="Couloux A."/>
            <person name="Labadie K."/>
            <person name="Pelletier E."/>
            <person name="Souciet J-L."/>
            <person name="Boekhout T."/>
            <person name="Gabaldon T."/>
            <person name="Wincker P."/>
            <person name="Dujon B."/>
        </authorList>
    </citation>
    <scope>NUCLEOTIDE SEQUENCE</scope>
    <source>
        <strain evidence="7">CBS 1993</strain>
    </source>
</reference>
<dbReference type="PANTHER" id="PTHR48022">
    <property type="entry name" value="PLASTIDIC GLUCOSE TRANSPORTER 4"/>
    <property type="match status" value="1"/>
</dbReference>